<gene>
    <name evidence="1" type="ORF">H2O64_06615</name>
</gene>
<sequence>MIMEDVFKKFYRSFYNRTNGFIPTKPLNQHMYPGDFFQIKNGELIVLGNIFRKNIINADDVVFENGIKLNPSNWNFSEGVTKPYSGRDTGHNPIEGDFEFSKQVLAFDGFGSFFFKSSASESVKFANWSDFKDELIIKMTQVLYSFRELYIVTESATAKHWTLAIAGSDKAELEIATESENFGLVDIFGDASAKTIQAREIEFYHREEKKRPSFFKAKKLVVQQEKLEVFISQLLSDRSKIPSWANNFYQYDFYHDELSYSTPITTNAQASVLDMLQANQLNPNTALEYFSWANTNLDDVERLFGKYGN</sequence>
<protein>
    <submittedName>
        <fullName evidence="1">Uncharacterized protein</fullName>
    </submittedName>
</protein>
<comment type="caution">
    <text evidence="1">The sequence shown here is derived from an EMBL/GenBank/DDBJ whole genome shotgun (WGS) entry which is preliminary data.</text>
</comment>
<dbReference type="Proteomes" id="UP000619238">
    <property type="component" value="Unassembled WGS sequence"/>
</dbReference>
<name>A0ABR7Q6Z5_9FLAO</name>
<organism evidence="1 2">
    <name type="scientific">Kordia aestuariivivens</name>
    <dbReference type="NCBI Taxonomy" id="2759037"/>
    <lineage>
        <taxon>Bacteria</taxon>
        <taxon>Pseudomonadati</taxon>
        <taxon>Bacteroidota</taxon>
        <taxon>Flavobacteriia</taxon>
        <taxon>Flavobacteriales</taxon>
        <taxon>Flavobacteriaceae</taxon>
        <taxon>Kordia</taxon>
    </lineage>
</organism>
<dbReference type="EMBL" id="JACGWS010000003">
    <property type="protein sequence ID" value="MBC8754336.1"/>
    <property type="molecule type" value="Genomic_DNA"/>
</dbReference>
<reference evidence="1 2" key="1">
    <citation type="submission" date="2020-07" db="EMBL/GenBank/DDBJ databases">
        <title>Description of Kordia aestuariivivens sp. nov., isolated from a tidal flat.</title>
        <authorList>
            <person name="Park S."/>
            <person name="Yoon J.-H."/>
        </authorList>
    </citation>
    <scope>NUCLEOTIDE SEQUENCE [LARGE SCALE GENOMIC DNA]</scope>
    <source>
        <strain evidence="1 2">YSTF-M3</strain>
    </source>
</reference>
<evidence type="ECO:0000313" key="1">
    <source>
        <dbReference type="EMBL" id="MBC8754336.1"/>
    </source>
</evidence>
<proteinExistence type="predicted"/>
<keyword evidence="2" id="KW-1185">Reference proteome</keyword>
<evidence type="ECO:0000313" key="2">
    <source>
        <dbReference type="Proteomes" id="UP000619238"/>
    </source>
</evidence>
<accession>A0ABR7Q6Z5</accession>